<proteinExistence type="inferred from homology"/>
<dbReference type="OrthoDB" id="9804366at2"/>
<dbReference type="PATRIC" id="fig|216942.3.peg.224"/>
<evidence type="ECO:0000259" key="6">
    <source>
        <dbReference type="Pfam" id="PF00266"/>
    </source>
</evidence>
<evidence type="ECO:0000313" key="8">
    <source>
        <dbReference type="Proteomes" id="UP000067476"/>
    </source>
</evidence>
<gene>
    <name evidence="7" type="primary">sufS</name>
    <name evidence="7" type="ORF">SLITO_v1c02240</name>
</gene>
<evidence type="ECO:0000256" key="1">
    <source>
        <dbReference type="ARBA" id="ARBA00001933"/>
    </source>
</evidence>
<dbReference type="InterPro" id="IPR015422">
    <property type="entry name" value="PyrdxlP-dep_Trfase_small"/>
</dbReference>
<dbReference type="InterPro" id="IPR015421">
    <property type="entry name" value="PyrdxlP-dep_Trfase_major"/>
</dbReference>
<dbReference type="InterPro" id="IPR000192">
    <property type="entry name" value="Aminotrans_V_dom"/>
</dbReference>
<dbReference type="PANTHER" id="PTHR43586:SF8">
    <property type="entry name" value="CYSTEINE DESULFURASE 1, CHLOROPLASTIC"/>
    <property type="match status" value="1"/>
</dbReference>
<dbReference type="EMBL" id="CP012357">
    <property type="protein sequence ID" value="AKX33883.1"/>
    <property type="molecule type" value="Genomic_DNA"/>
</dbReference>
<dbReference type="Proteomes" id="UP000067476">
    <property type="component" value="Chromosome"/>
</dbReference>
<organism evidence="7 8">
    <name type="scientific">Spiroplasma litorale</name>
    <dbReference type="NCBI Taxonomy" id="216942"/>
    <lineage>
        <taxon>Bacteria</taxon>
        <taxon>Bacillati</taxon>
        <taxon>Mycoplasmatota</taxon>
        <taxon>Mollicutes</taxon>
        <taxon>Entomoplasmatales</taxon>
        <taxon>Spiroplasmataceae</taxon>
        <taxon>Spiroplasma</taxon>
    </lineage>
</organism>
<comment type="similarity">
    <text evidence="2">Belongs to the class-V pyridoxal-phosphate-dependent aminotransferase family. Csd subfamily.</text>
</comment>
<dbReference type="Pfam" id="PF00266">
    <property type="entry name" value="Aminotran_5"/>
    <property type="match status" value="1"/>
</dbReference>
<feature type="domain" description="Aminotransferase class V" evidence="6">
    <location>
        <begin position="17"/>
        <end position="389"/>
    </location>
</feature>
<evidence type="ECO:0000256" key="2">
    <source>
        <dbReference type="ARBA" id="ARBA00010447"/>
    </source>
</evidence>
<dbReference type="KEGG" id="sll:SLITO_v1c02240"/>
<dbReference type="SUPFAM" id="SSF53383">
    <property type="entry name" value="PLP-dependent transferases"/>
    <property type="match status" value="1"/>
</dbReference>
<keyword evidence="8" id="KW-1185">Reference proteome</keyword>
<dbReference type="AlphaFoldDB" id="A0A0K1W138"/>
<evidence type="ECO:0000256" key="4">
    <source>
        <dbReference type="ARBA" id="ARBA00050776"/>
    </source>
</evidence>
<dbReference type="PANTHER" id="PTHR43586">
    <property type="entry name" value="CYSTEINE DESULFURASE"/>
    <property type="match status" value="1"/>
</dbReference>
<dbReference type="RefSeq" id="WP_075057980.1">
    <property type="nucleotide sequence ID" value="NZ_CP012357.1"/>
</dbReference>
<protein>
    <submittedName>
        <fullName evidence="7">Cysteine desulfurase</fullName>
    </submittedName>
</protein>
<comment type="cofactor">
    <cofactor evidence="1 5">
        <name>pyridoxal 5'-phosphate</name>
        <dbReference type="ChEBI" id="CHEBI:597326"/>
    </cofactor>
</comment>
<evidence type="ECO:0000256" key="5">
    <source>
        <dbReference type="RuleBase" id="RU004504"/>
    </source>
</evidence>
<sequence length="404" mass="46324">MNYKSYFTYFKNNQKEIYFDSAATSIKFDEVIKAQSEYDLIYAANTHNNLFKNAYLSNEMLKETRLKIKNFINAPSEKEIIFTSGTTYSLNQIVFGIKNVFNSADEILLTELEHASNLLPWIVLSKELNLKINYLKLNEDFSIDESELIKTLNKNVKVVSFALNSNTIGIRNNVENIIKIIKSFNKNIIVILDLAQSVIHNKIDVSKWGVDCVAFSTHKMFGPFGLGVLWAKEEILNLMNPIVYGGGNNIDITRNDYRLANIPDKFESGTLNLSAIYAFNKCLDIINKIGIDNIINHSKELKRYLRSKVNANLYKKFDFYNIDNDEPILVFNLKNVNAQDFGSFLNKKYNISVRVGKHCSRLVNKLLNTNSTIRASFSIYNTKEDIDNFVLALNDSDSWIDEII</sequence>
<reference evidence="7 8" key="1">
    <citation type="journal article" date="2015" name="Genome Announc.">
        <title>Complete Genome Sequence of Spiroplasma litorale TN-1T (DSM 21781), a Bacterium Isolated from a Green-Eyed Horsefly (Tabanus nigrovittatus).</title>
        <authorList>
            <person name="Lo W.S."/>
            <person name="Lai Y.C."/>
            <person name="Lien Y.W."/>
            <person name="Wang T.H."/>
            <person name="Kuo C.H."/>
        </authorList>
    </citation>
    <scope>NUCLEOTIDE SEQUENCE [LARGE SCALE GENOMIC DNA]</scope>
    <source>
        <strain evidence="7 8">TN-1</strain>
    </source>
</reference>
<dbReference type="Gene3D" id="3.90.1150.10">
    <property type="entry name" value="Aspartate Aminotransferase, domain 1"/>
    <property type="match status" value="1"/>
</dbReference>
<comment type="catalytic activity">
    <reaction evidence="4">
        <text>(sulfur carrier)-H + L-cysteine = (sulfur carrier)-SH + L-alanine</text>
        <dbReference type="Rhea" id="RHEA:43892"/>
        <dbReference type="Rhea" id="RHEA-COMP:14737"/>
        <dbReference type="Rhea" id="RHEA-COMP:14739"/>
        <dbReference type="ChEBI" id="CHEBI:29917"/>
        <dbReference type="ChEBI" id="CHEBI:35235"/>
        <dbReference type="ChEBI" id="CHEBI:57972"/>
        <dbReference type="ChEBI" id="CHEBI:64428"/>
        <dbReference type="EC" id="2.8.1.7"/>
    </reaction>
</comment>
<dbReference type="STRING" id="216942.SLITO_v1c02240"/>
<dbReference type="PROSITE" id="PS00595">
    <property type="entry name" value="AA_TRANSFER_CLASS_5"/>
    <property type="match status" value="1"/>
</dbReference>
<evidence type="ECO:0000256" key="3">
    <source>
        <dbReference type="ARBA" id="ARBA00022898"/>
    </source>
</evidence>
<evidence type="ECO:0000313" key="7">
    <source>
        <dbReference type="EMBL" id="AKX33883.1"/>
    </source>
</evidence>
<accession>A0A0K1W138</accession>
<keyword evidence="3" id="KW-0663">Pyridoxal phosphate</keyword>
<dbReference type="Gene3D" id="3.40.640.10">
    <property type="entry name" value="Type I PLP-dependent aspartate aminotransferase-like (Major domain)"/>
    <property type="match status" value="1"/>
</dbReference>
<dbReference type="InterPro" id="IPR015424">
    <property type="entry name" value="PyrdxlP-dep_Trfase"/>
</dbReference>
<dbReference type="GO" id="GO:0031071">
    <property type="term" value="F:cysteine desulfurase activity"/>
    <property type="evidence" value="ECO:0007669"/>
    <property type="project" value="UniProtKB-EC"/>
</dbReference>
<name>A0A0K1W138_9MOLU</name>
<dbReference type="InterPro" id="IPR020578">
    <property type="entry name" value="Aminotrans_V_PyrdxlP_BS"/>
</dbReference>